<dbReference type="SUPFAM" id="SSF47473">
    <property type="entry name" value="EF-hand"/>
    <property type="match status" value="1"/>
</dbReference>
<evidence type="ECO:0000313" key="5">
    <source>
        <dbReference type="Proteomes" id="UP000273786"/>
    </source>
</evidence>
<sequence>MISTAMPRATALAAIVAIGATSGAIAQMAASDPHHAHTQITQTTPPAEPEDTMGQDQGAQPGQGGMMPPGTMGQCMMGQGMMGGMMQPRMTSGMPMMAMHGHMMKIMFAIVDANGDGGISFEELTTVEKRIFDKVDVNKDGKVTPEEVQTFMRE</sequence>
<evidence type="ECO:0000256" key="1">
    <source>
        <dbReference type="SAM" id="MobiDB-lite"/>
    </source>
</evidence>
<feature type="signal peptide" evidence="2">
    <location>
        <begin position="1"/>
        <end position="26"/>
    </location>
</feature>
<dbReference type="InterPro" id="IPR002048">
    <property type="entry name" value="EF_hand_dom"/>
</dbReference>
<comment type="caution">
    <text evidence="4">The sequence shown here is derived from an EMBL/GenBank/DDBJ whole genome shotgun (WGS) entry which is preliminary data.</text>
</comment>
<dbReference type="CDD" id="cd00051">
    <property type="entry name" value="EFh"/>
    <property type="match status" value="1"/>
</dbReference>
<feature type="chain" id="PRO_5018081130" evidence="2">
    <location>
        <begin position="27"/>
        <end position="154"/>
    </location>
</feature>
<protein>
    <submittedName>
        <fullName evidence="4">EF-hand domain-containing protein</fullName>
    </submittedName>
</protein>
<dbReference type="InterPro" id="IPR011992">
    <property type="entry name" value="EF-hand-dom_pair"/>
</dbReference>
<dbReference type="GO" id="GO:0005509">
    <property type="term" value="F:calcium ion binding"/>
    <property type="evidence" value="ECO:0007669"/>
    <property type="project" value="InterPro"/>
</dbReference>
<dbReference type="RefSeq" id="WP_125002525.1">
    <property type="nucleotide sequence ID" value="NZ_RQXT01000030.1"/>
</dbReference>
<gene>
    <name evidence="4" type="ORF">EH240_21985</name>
</gene>
<dbReference type="Gene3D" id="1.10.238.10">
    <property type="entry name" value="EF-hand"/>
    <property type="match status" value="2"/>
</dbReference>
<accession>A0A3P3FDA0</accession>
<dbReference type="AlphaFoldDB" id="A0A3P3FDA0"/>
<evidence type="ECO:0000313" key="4">
    <source>
        <dbReference type="EMBL" id="RRH96660.1"/>
    </source>
</evidence>
<reference evidence="4 5" key="1">
    <citation type="submission" date="2018-11" db="EMBL/GenBank/DDBJ databases">
        <title>the genome of Mesorhizobium tamadayense DSM 28320.</title>
        <authorList>
            <person name="Gao J."/>
        </authorList>
    </citation>
    <scope>NUCLEOTIDE SEQUENCE [LARGE SCALE GENOMIC DNA]</scope>
    <source>
        <strain evidence="4 5">DSM 28320</strain>
    </source>
</reference>
<name>A0A3P3FDA0_9HYPH</name>
<evidence type="ECO:0000256" key="2">
    <source>
        <dbReference type="SAM" id="SignalP"/>
    </source>
</evidence>
<dbReference type="Proteomes" id="UP000273786">
    <property type="component" value="Unassembled WGS sequence"/>
</dbReference>
<feature type="domain" description="EF-hand" evidence="3">
    <location>
        <begin position="129"/>
        <end position="154"/>
    </location>
</feature>
<dbReference type="InterPro" id="IPR018247">
    <property type="entry name" value="EF_Hand_1_Ca_BS"/>
</dbReference>
<dbReference type="PROSITE" id="PS00018">
    <property type="entry name" value="EF_HAND_1"/>
    <property type="match status" value="1"/>
</dbReference>
<dbReference type="OrthoDB" id="7366896at2"/>
<dbReference type="PROSITE" id="PS50222">
    <property type="entry name" value="EF_HAND_2"/>
    <property type="match status" value="1"/>
</dbReference>
<keyword evidence="2" id="KW-0732">Signal</keyword>
<keyword evidence="5" id="KW-1185">Reference proteome</keyword>
<evidence type="ECO:0000259" key="3">
    <source>
        <dbReference type="PROSITE" id="PS50222"/>
    </source>
</evidence>
<proteinExistence type="predicted"/>
<feature type="compositionally biased region" description="Low complexity" evidence="1">
    <location>
        <begin position="68"/>
        <end position="78"/>
    </location>
</feature>
<dbReference type="Pfam" id="PF13202">
    <property type="entry name" value="EF-hand_5"/>
    <property type="match status" value="2"/>
</dbReference>
<dbReference type="EMBL" id="RQXT01000030">
    <property type="protein sequence ID" value="RRH96660.1"/>
    <property type="molecule type" value="Genomic_DNA"/>
</dbReference>
<feature type="region of interest" description="Disordered" evidence="1">
    <location>
        <begin position="31"/>
        <end position="78"/>
    </location>
</feature>
<organism evidence="4 5">
    <name type="scientific">Mesorhizobium tamadayense</name>
    <dbReference type="NCBI Taxonomy" id="425306"/>
    <lineage>
        <taxon>Bacteria</taxon>
        <taxon>Pseudomonadati</taxon>
        <taxon>Pseudomonadota</taxon>
        <taxon>Alphaproteobacteria</taxon>
        <taxon>Hyphomicrobiales</taxon>
        <taxon>Phyllobacteriaceae</taxon>
        <taxon>Mesorhizobium</taxon>
    </lineage>
</organism>